<protein>
    <submittedName>
        <fullName evidence="1">URC4/urg3 family protein</fullName>
    </submittedName>
</protein>
<evidence type="ECO:0000313" key="2">
    <source>
        <dbReference type="Proteomes" id="UP000616151"/>
    </source>
</evidence>
<organism evidence="1 2">
    <name type="scientific">Taklimakanibacter albus</name>
    <dbReference type="NCBI Taxonomy" id="2800327"/>
    <lineage>
        <taxon>Bacteria</taxon>
        <taxon>Pseudomonadati</taxon>
        <taxon>Pseudomonadota</taxon>
        <taxon>Alphaproteobacteria</taxon>
        <taxon>Hyphomicrobiales</taxon>
        <taxon>Aestuariivirgaceae</taxon>
        <taxon>Taklimakanibacter</taxon>
    </lineage>
</organism>
<comment type="caution">
    <text evidence="1">The sequence shown here is derived from an EMBL/GenBank/DDBJ whole genome shotgun (WGS) entry which is preliminary data.</text>
</comment>
<dbReference type="Proteomes" id="UP000616151">
    <property type="component" value="Unassembled WGS sequence"/>
</dbReference>
<name>A0ACC5RAM8_9HYPH</name>
<proteinExistence type="predicted"/>
<gene>
    <name evidence="1" type="ORF">JHL16_25515</name>
</gene>
<sequence length="408" mass="44162">MTDASPLLSSTAVREAAQRTLADGLAGKLAHWSVDLDQLPKTARFVAQVTRENYPSLSVPFHSRWRHFEAGGIDRWKQVLAQRAWPSKEAQARAALDLAIVSVLLDAGSGGRWSYTEPSTGKRFSSSEGLGVASFDLVASGALSNDPKDPWRADAERLKRFSKADLEKAFQVSADNPLAGVEGRVALLNRLGEACQAQTSHFAISDAPRPGGIADSLAGRSVAGRIEAAQILRCLLDTLGGIWPSRLTLGATPLGDTWRYERWQKPGDALSGLVPFHKLSQWLTYSLIEPLIVRGLKVGAIDGLTGLAEYRNGGLFIDTEMLRLKHPAEAVKPQEVSSALIVEWRALTIALLDRLLSPVRDELGISADRFPIASMLEGGSWAAGRRIAREKRSDGSPPLNIVSDGTTF</sequence>
<dbReference type="EMBL" id="JAENHL010000008">
    <property type="protein sequence ID" value="MBK1869746.1"/>
    <property type="molecule type" value="Genomic_DNA"/>
</dbReference>
<reference evidence="1" key="1">
    <citation type="submission" date="2021-01" db="EMBL/GenBank/DDBJ databases">
        <authorList>
            <person name="Sun Q."/>
        </authorList>
    </citation>
    <scope>NUCLEOTIDE SEQUENCE</scope>
    <source>
        <strain evidence="1">YIM B02566</strain>
    </source>
</reference>
<accession>A0ACC5RAM8</accession>
<evidence type="ECO:0000313" key="1">
    <source>
        <dbReference type="EMBL" id="MBK1869746.1"/>
    </source>
</evidence>
<keyword evidence="2" id="KW-1185">Reference proteome</keyword>